<sequence length="672" mass="74400">MKYTLWLLTLLLLIATSTTSTQASIKNSTFVKTANYFLLSGSALENQSTIKTLATFDLIVIPVEAQVYNKSFFQEIRSINKDIIILPYIATVSWNDLYWNDSLHQKLYQQIKPEWWLTDANGKQVSVWPGTRALNLNSGWNTFLPEFVKKEVLSTGLWDGIFYDEVQDSISWVGATDVDKDKKTDSAATADTLWKTRYEELFAQTRSLVGNDKIIISNGSSNPDFADFLNGRMFETFPSSDDSLTQWKAMTTEYVNLEKQVTNPSIQLINVNTKNTGIIDYQNIRFGLTTTLLGNGYFTFDYGTENHAQLWTYDEYNTYLGAPKGSLQNVYNPQQTTISTGVWMREFEQGQVLVNATDQQQIIYLEGEFEKIHGTQDPNVNNGRIVSEVMLSSKDGLILLRPIAEILDVPYLNGAFAKIYTSNGTTKRTGFFAYNNSQRGGNQIIQFDTNADGKRETIVADHTYVSIYKPDGSLHTKFAPYTEQYNKGINISAGDLENDGSVEIVTGTKNGGGPQVRVFNKDGVLINPGFFAYETAFRGGVNVTIGDLNGDAIKEIICGAGVGGGPHVRVFKKDGTLINPGFFAYDPSFRGGVNVSSGDVDGDGIDEIVTGPGMGGAPLARVFDRNGKRKSEFYLFDSTQRDGLEVVVSDVDTDGIAEIIGLTADVFTLSLF</sequence>
<feature type="chain" id="PRO_5002534146" description="FG-GAP repeat protein" evidence="1">
    <location>
        <begin position="24"/>
        <end position="672"/>
    </location>
</feature>
<name>A0A0G0QU33_9BACT</name>
<evidence type="ECO:0000313" key="3">
    <source>
        <dbReference type="Proteomes" id="UP000033935"/>
    </source>
</evidence>
<reference evidence="2 3" key="1">
    <citation type="journal article" date="2015" name="Nature">
        <title>rRNA introns, odd ribosomes, and small enigmatic genomes across a large radiation of phyla.</title>
        <authorList>
            <person name="Brown C.T."/>
            <person name="Hug L.A."/>
            <person name="Thomas B.C."/>
            <person name="Sharon I."/>
            <person name="Castelle C.J."/>
            <person name="Singh A."/>
            <person name="Wilkins M.J."/>
            <person name="Williams K.H."/>
            <person name="Banfield J.F."/>
        </authorList>
    </citation>
    <scope>NUCLEOTIDE SEQUENCE [LARGE SCALE GENOMIC DNA]</scope>
</reference>
<dbReference type="SUPFAM" id="SSF69318">
    <property type="entry name" value="Integrin alpha N-terminal domain"/>
    <property type="match status" value="1"/>
</dbReference>
<dbReference type="PANTHER" id="PTHR46580">
    <property type="entry name" value="SENSOR KINASE-RELATED"/>
    <property type="match status" value="1"/>
</dbReference>
<dbReference type="Proteomes" id="UP000033935">
    <property type="component" value="Unassembled WGS sequence"/>
</dbReference>
<feature type="signal peptide" evidence="1">
    <location>
        <begin position="1"/>
        <end position="23"/>
    </location>
</feature>
<evidence type="ECO:0000256" key="1">
    <source>
        <dbReference type="SAM" id="SignalP"/>
    </source>
</evidence>
<evidence type="ECO:0008006" key="4">
    <source>
        <dbReference type="Google" id="ProtNLM"/>
    </source>
</evidence>
<dbReference type="EMBL" id="LBWG01000001">
    <property type="protein sequence ID" value="KKR05112.1"/>
    <property type="molecule type" value="Genomic_DNA"/>
</dbReference>
<comment type="caution">
    <text evidence="2">The sequence shown here is derived from an EMBL/GenBank/DDBJ whole genome shotgun (WGS) entry which is preliminary data.</text>
</comment>
<dbReference type="Gene3D" id="2.130.10.130">
    <property type="entry name" value="Integrin alpha, N-terminal"/>
    <property type="match status" value="1"/>
</dbReference>
<protein>
    <recommendedName>
        <fullName evidence="4">FG-GAP repeat protein</fullName>
    </recommendedName>
</protein>
<dbReference type="InterPro" id="IPR028994">
    <property type="entry name" value="Integrin_alpha_N"/>
</dbReference>
<evidence type="ECO:0000313" key="2">
    <source>
        <dbReference type="EMBL" id="KKR05112.1"/>
    </source>
</evidence>
<proteinExistence type="predicted"/>
<dbReference type="PANTHER" id="PTHR46580:SF4">
    <property type="entry name" value="ATP_GTP-BINDING PROTEIN"/>
    <property type="match status" value="1"/>
</dbReference>
<organism evidence="2 3">
    <name type="scientific">Candidatus Uhrbacteria bacterium GW2011_GWF2_39_13</name>
    <dbReference type="NCBI Taxonomy" id="1618995"/>
    <lineage>
        <taxon>Bacteria</taxon>
        <taxon>Candidatus Uhriibacteriota</taxon>
    </lineage>
</organism>
<accession>A0A0G0QU33</accession>
<gene>
    <name evidence="2" type="ORF">UT30_C0001G0071</name>
</gene>
<dbReference type="AlphaFoldDB" id="A0A0G0QU33"/>
<dbReference type="Pfam" id="PF14885">
    <property type="entry name" value="GHL15"/>
    <property type="match status" value="1"/>
</dbReference>
<keyword evidence="1" id="KW-0732">Signal</keyword>
<dbReference type="InterPro" id="IPR029455">
    <property type="entry name" value="GHL15"/>
</dbReference>